<dbReference type="RefSeq" id="WP_105717474.1">
    <property type="nucleotide sequence ID" value="NZ_PVBQ01000010.1"/>
</dbReference>
<evidence type="ECO:0000256" key="1">
    <source>
        <dbReference type="SAM" id="Phobius"/>
    </source>
</evidence>
<dbReference type="NCBIfam" id="TIGR04370">
    <property type="entry name" value="glyco_rpt_poly"/>
    <property type="match status" value="1"/>
</dbReference>
<proteinExistence type="predicted"/>
<name>A0A2S9J234_9SPHI</name>
<feature type="transmembrane region" description="Helical" evidence="1">
    <location>
        <begin position="6"/>
        <end position="23"/>
    </location>
</feature>
<feature type="transmembrane region" description="Helical" evidence="1">
    <location>
        <begin position="370"/>
        <end position="389"/>
    </location>
</feature>
<sequence>MVAVPFFYFLLLLVFVLVRKRYFDISAYIILLYLISSFCSILVDVYGLRIRYTQYYEITMLPTILYCTLLTLLIYPFFKLAPLKVQNISRLEPKYFNAISYFYIVVFFVVLFSSATIIVRVLSGDMSEIRLLIAQGEGEEVSIFNNVPSFLRPIVVTANVFASVSMVMLLFYFYSICFLQKSKLFNSFLFISSTTILIFAIVGVDRSKVIYWAIAYGFFILLFWKAMSKKQRKKNIKLSVGIISIILTYFLMLTFQRFDNSDTGSGGSMIYYAGQSFIHFCYFFDEHPYQGFTLQKVFPLYFKLFVDNDISSSPELNRIMSAETGIFHGIFNTFMGDIMMASNIVVTIIYCVVIALSTRIIFWGKNRIDFYYLIMIFFFSSILLFGVFVHFYAEFTRVICFLLFLIYALLHRGNKRYVYR</sequence>
<dbReference type="OrthoDB" id="1086402at2"/>
<feature type="transmembrane region" description="Helical" evidence="1">
    <location>
        <begin position="238"/>
        <end position="258"/>
    </location>
</feature>
<evidence type="ECO:0008006" key="4">
    <source>
        <dbReference type="Google" id="ProtNLM"/>
    </source>
</evidence>
<evidence type="ECO:0000313" key="2">
    <source>
        <dbReference type="EMBL" id="PRD46810.1"/>
    </source>
</evidence>
<feature type="transmembrane region" description="Helical" evidence="1">
    <location>
        <begin position="338"/>
        <end position="358"/>
    </location>
</feature>
<gene>
    <name evidence="2" type="ORF">C5745_13155</name>
</gene>
<protein>
    <recommendedName>
        <fullName evidence="4">Oligosaccharide repeat unit polymerase</fullName>
    </recommendedName>
</protein>
<dbReference type="EMBL" id="PVBQ01000010">
    <property type="protein sequence ID" value="PRD46810.1"/>
    <property type="molecule type" value="Genomic_DNA"/>
</dbReference>
<feature type="transmembrane region" description="Helical" evidence="1">
    <location>
        <begin position="30"/>
        <end position="48"/>
    </location>
</feature>
<comment type="caution">
    <text evidence="2">The sequence shown here is derived from an EMBL/GenBank/DDBJ whole genome shotgun (WGS) entry which is preliminary data.</text>
</comment>
<feature type="transmembrane region" description="Helical" evidence="1">
    <location>
        <begin position="60"/>
        <end position="78"/>
    </location>
</feature>
<dbReference type="Proteomes" id="UP000239711">
    <property type="component" value="Unassembled WGS sequence"/>
</dbReference>
<feature type="transmembrane region" description="Helical" evidence="1">
    <location>
        <begin position="184"/>
        <end position="203"/>
    </location>
</feature>
<feature type="transmembrane region" description="Helical" evidence="1">
    <location>
        <begin position="150"/>
        <end position="172"/>
    </location>
</feature>
<keyword evidence="1" id="KW-0812">Transmembrane</keyword>
<feature type="transmembrane region" description="Helical" evidence="1">
    <location>
        <begin position="209"/>
        <end position="226"/>
    </location>
</feature>
<keyword evidence="3" id="KW-1185">Reference proteome</keyword>
<evidence type="ECO:0000313" key="3">
    <source>
        <dbReference type="Proteomes" id="UP000239711"/>
    </source>
</evidence>
<accession>A0A2S9J234</accession>
<dbReference type="AlphaFoldDB" id="A0A2S9J234"/>
<organism evidence="2 3">
    <name type="scientific">Sphingobacterium haloxyli</name>
    <dbReference type="NCBI Taxonomy" id="2100533"/>
    <lineage>
        <taxon>Bacteria</taxon>
        <taxon>Pseudomonadati</taxon>
        <taxon>Bacteroidota</taxon>
        <taxon>Sphingobacteriia</taxon>
        <taxon>Sphingobacteriales</taxon>
        <taxon>Sphingobacteriaceae</taxon>
        <taxon>Sphingobacterium</taxon>
    </lineage>
</organism>
<feature type="transmembrane region" description="Helical" evidence="1">
    <location>
        <begin position="99"/>
        <end position="122"/>
    </location>
</feature>
<keyword evidence="1" id="KW-0472">Membrane</keyword>
<keyword evidence="1" id="KW-1133">Transmembrane helix</keyword>
<feature type="transmembrane region" description="Helical" evidence="1">
    <location>
        <begin position="395"/>
        <end position="410"/>
    </location>
</feature>
<reference evidence="2 3" key="1">
    <citation type="submission" date="2018-02" db="EMBL/GenBank/DDBJ databases">
        <title>The draft genome of Sphingobacterium sp. 5JN-11.</title>
        <authorList>
            <person name="Liu L."/>
            <person name="Li L."/>
            <person name="Liang L."/>
            <person name="Zhang X."/>
            <person name="Wang T."/>
        </authorList>
    </citation>
    <scope>NUCLEOTIDE SEQUENCE [LARGE SCALE GENOMIC DNA]</scope>
    <source>
        <strain evidence="2 3">5JN-11</strain>
    </source>
</reference>